<sequence length="260" mass="29378">MNCPYCLSEVAEGAVVCKVCTRDLYLFKPMMVKLSELESQIAELINQEKNDKRITELEALIEEYEIKSYNSRGMKGTILDVLLFLVIPLMLLIGAHDIITVVYDTKMVYLRILSMLLPLPFGYVLFSTRRRNIWTWFLGAVFLAVSAVIGMCWITSLVDQSPVLPQNLFEWREVLEYAASIAFSFLTGMLIGGMIYNQQHPKRSAQVEPLIKFLTGIFGIGELSPESLHHLMKKLNEYGGTLVALGTTSISIYTGLKHIL</sequence>
<feature type="transmembrane region" description="Helical" evidence="2">
    <location>
        <begin position="108"/>
        <end position="126"/>
    </location>
</feature>
<feature type="coiled-coil region" evidence="1">
    <location>
        <begin position="34"/>
        <end position="67"/>
    </location>
</feature>
<evidence type="ECO:0000256" key="2">
    <source>
        <dbReference type="SAM" id="Phobius"/>
    </source>
</evidence>
<proteinExistence type="predicted"/>
<evidence type="ECO:0000313" key="4">
    <source>
        <dbReference type="Proteomes" id="UP000192708"/>
    </source>
</evidence>
<dbReference type="Proteomes" id="UP000192708">
    <property type="component" value="Unassembled WGS sequence"/>
</dbReference>
<keyword evidence="1" id="KW-0175">Coiled coil</keyword>
<keyword evidence="2" id="KW-0812">Transmembrane</keyword>
<feature type="transmembrane region" description="Helical" evidence="2">
    <location>
        <begin position="177"/>
        <end position="196"/>
    </location>
</feature>
<keyword evidence="2" id="KW-0472">Membrane</keyword>
<dbReference type="AlphaFoldDB" id="A0A1W1Y9H2"/>
<dbReference type="STRING" id="1938817.SAMN06296008_102130"/>
<dbReference type="EMBL" id="FWXJ01000002">
    <property type="protein sequence ID" value="SMC32807.1"/>
    <property type="molecule type" value="Genomic_DNA"/>
</dbReference>
<evidence type="ECO:0000256" key="1">
    <source>
        <dbReference type="SAM" id="Coils"/>
    </source>
</evidence>
<feature type="transmembrane region" description="Helical" evidence="2">
    <location>
        <begin position="77"/>
        <end position="96"/>
    </location>
</feature>
<keyword evidence="4" id="KW-1185">Reference proteome</keyword>
<feature type="transmembrane region" description="Helical" evidence="2">
    <location>
        <begin position="133"/>
        <end position="157"/>
    </location>
</feature>
<name>A0A1W1Y9H2_9BURK</name>
<protein>
    <submittedName>
        <fullName evidence="3">Uncharacterized protein</fullName>
    </submittedName>
</protein>
<evidence type="ECO:0000313" key="3">
    <source>
        <dbReference type="EMBL" id="SMC32807.1"/>
    </source>
</evidence>
<reference evidence="3 4" key="1">
    <citation type="submission" date="2017-04" db="EMBL/GenBank/DDBJ databases">
        <authorList>
            <person name="Afonso C.L."/>
            <person name="Miller P.J."/>
            <person name="Scott M.A."/>
            <person name="Spackman E."/>
            <person name="Goraichik I."/>
            <person name="Dimitrov K.M."/>
            <person name="Suarez D.L."/>
            <person name="Swayne D.E."/>
        </authorList>
    </citation>
    <scope>NUCLEOTIDE SEQUENCE [LARGE SCALE GENOMIC DNA]</scope>
    <source>
        <strain evidence="3 4">VK13</strain>
    </source>
</reference>
<keyword evidence="2" id="KW-1133">Transmembrane helix</keyword>
<gene>
    <name evidence="3" type="ORF">SAMN06296008_102130</name>
</gene>
<organism evidence="3 4">
    <name type="scientific">Polynucleobacter kasalickyi</name>
    <dbReference type="NCBI Taxonomy" id="1938817"/>
    <lineage>
        <taxon>Bacteria</taxon>
        <taxon>Pseudomonadati</taxon>
        <taxon>Pseudomonadota</taxon>
        <taxon>Betaproteobacteria</taxon>
        <taxon>Burkholderiales</taxon>
        <taxon>Burkholderiaceae</taxon>
        <taxon>Polynucleobacter</taxon>
    </lineage>
</organism>
<accession>A0A1W1Y9H2</accession>